<dbReference type="PANTHER" id="PTHR43711:SF1">
    <property type="entry name" value="HISTIDINE KINASE 1"/>
    <property type="match status" value="1"/>
</dbReference>
<evidence type="ECO:0000259" key="13">
    <source>
        <dbReference type="PROSITE" id="PS50109"/>
    </source>
</evidence>
<reference evidence="16" key="1">
    <citation type="journal article" date="2019" name="Int. J. Syst. Evol. Microbiol.">
        <title>The Global Catalogue of Microorganisms (GCM) 10K type strain sequencing project: providing services to taxonomists for standard genome sequencing and annotation.</title>
        <authorList>
            <consortium name="The Broad Institute Genomics Platform"/>
            <consortium name="The Broad Institute Genome Sequencing Center for Infectious Disease"/>
            <person name="Wu L."/>
            <person name="Ma J."/>
        </authorList>
    </citation>
    <scope>NUCLEOTIDE SEQUENCE [LARGE SCALE GENOMIC DNA]</scope>
    <source>
        <strain evidence="16">CCUG 57263</strain>
    </source>
</reference>
<dbReference type="PROSITE" id="PS50109">
    <property type="entry name" value="HIS_KIN"/>
    <property type="match status" value="1"/>
</dbReference>
<dbReference type="CDD" id="cd06225">
    <property type="entry name" value="HAMP"/>
    <property type="match status" value="1"/>
</dbReference>
<evidence type="ECO:0000256" key="9">
    <source>
        <dbReference type="ARBA" id="ARBA00022840"/>
    </source>
</evidence>
<evidence type="ECO:0000256" key="3">
    <source>
        <dbReference type="ARBA" id="ARBA00012438"/>
    </source>
</evidence>
<dbReference type="Pfam" id="PF00512">
    <property type="entry name" value="HisKA"/>
    <property type="match status" value="1"/>
</dbReference>
<dbReference type="SMART" id="SM00388">
    <property type="entry name" value="HisKA"/>
    <property type="match status" value="1"/>
</dbReference>
<evidence type="ECO:0000256" key="1">
    <source>
        <dbReference type="ARBA" id="ARBA00000085"/>
    </source>
</evidence>
<dbReference type="Gene3D" id="1.10.287.130">
    <property type="match status" value="1"/>
</dbReference>
<dbReference type="EMBL" id="JBHTIU010000051">
    <property type="protein sequence ID" value="MFD0870630.1"/>
    <property type="molecule type" value="Genomic_DNA"/>
</dbReference>
<keyword evidence="7" id="KW-0547">Nucleotide-binding</keyword>
<evidence type="ECO:0000259" key="14">
    <source>
        <dbReference type="PROSITE" id="PS50885"/>
    </source>
</evidence>
<evidence type="ECO:0000256" key="2">
    <source>
        <dbReference type="ARBA" id="ARBA00004651"/>
    </source>
</evidence>
<dbReference type="Gene3D" id="3.30.565.10">
    <property type="entry name" value="Histidine kinase-like ATPase, C-terminal domain"/>
    <property type="match status" value="1"/>
</dbReference>
<dbReference type="InterPro" id="IPR003594">
    <property type="entry name" value="HATPase_dom"/>
</dbReference>
<keyword evidence="16" id="KW-1185">Reference proteome</keyword>
<dbReference type="PANTHER" id="PTHR43711">
    <property type="entry name" value="TWO-COMPONENT HISTIDINE KINASE"/>
    <property type="match status" value="1"/>
</dbReference>
<comment type="caution">
    <text evidence="15">The sequence shown here is derived from an EMBL/GenBank/DDBJ whole genome shotgun (WGS) entry which is preliminary data.</text>
</comment>
<evidence type="ECO:0000256" key="8">
    <source>
        <dbReference type="ARBA" id="ARBA00022777"/>
    </source>
</evidence>
<dbReference type="GO" id="GO:0016301">
    <property type="term" value="F:kinase activity"/>
    <property type="evidence" value="ECO:0007669"/>
    <property type="project" value="UniProtKB-KW"/>
</dbReference>
<keyword evidence="12" id="KW-1133">Transmembrane helix</keyword>
<dbReference type="PROSITE" id="PS50885">
    <property type="entry name" value="HAMP"/>
    <property type="match status" value="1"/>
</dbReference>
<dbReference type="SUPFAM" id="SSF47384">
    <property type="entry name" value="Homodimeric domain of signal transducing histidine kinase"/>
    <property type="match status" value="1"/>
</dbReference>
<dbReference type="RefSeq" id="WP_260981995.1">
    <property type="nucleotide sequence ID" value="NZ_JBHTIU010000051.1"/>
</dbReference>
<dbReference type="InterPro" id="IPR003661">
    <property type="entry name" value="HisK_dim/P_dom"/>
</dbReference>
<name>A0ABW3DAV5_9BACL</name>
<dbReference type="InterPro" id="IPR004358">
    <property type="entry name" value="Sig_transdc_His_kin-like_C"/>
</dbReference>
<dbReference type="CDD" id="cd00082">
    <property type="entry name" value="HisKA"/>
    <property type="match status" value="1"/>
</dbReference>
<feature type="transmembrane region" description="Helical" evidence="12">
    <location>
        <begin position="170"/>
        <end position="193"/>
    </location>
</feature>
<dbReference type="SMART" id="SM00387">
    <property type="entry name" value="HATPase_c"/>
    <property type="match status" value="1"/>
</dbReference>
<dbReference type="Pfam" id="PF02518">
    <property type="entry name" value="HATPase_c"/>
    <property type="match status" value="1"/>
</dbReference>
<keyword evidence="4" id="KW-1003">Cell membrane</keyword>
<evidence type="ECO:0000256" key="11">
    <source>
        <dbReference type="ARBA" id="ARBA00023136"/>
    </source>
</evidence>
<dbReference type="Gene3D" id="3.30.450.20">
    <property type="entry name" value="PAS domain"/>
    <property type="match status" value="1"/>
</dbReference>
<gene>
    <name evidence="15" type="ORF">ACFQ03_15860</name>
</gene>
<dbReference type="InterPro" id="IPR036097">
    <property type="entry name" value="HisK_dim/P_sf"/>
</dbReference>
<keyword evidence="10" id="KW-0902">Two-component regulatory system</keyword>
<dbReference type="EC" id="2.7.13.3" evidence="3"/>
<keyword evidence="12" id="KW-0812">Transmembrane</keyword>
<dbReference type="SUPFAM" id="SSF158472">
    <property type="entry name" value="HAMP domain-like"/>
    <property type="match status" value="1"/>
</dbReference>
<evidence type="ECO:0000256" key="6">
    <source>
        <dbReference type="ARBA" id="ARBA00022679"/>
    </source>
</evidence>
<keyword evidence="9" id="KW-0067">ATP-binding</keyword>
<dbReference type="SMART" id="SM00304">
    <property type="entry name" value="HAMP"/>
    <property type="match status" value="1"/>
</dbReference>
<dbReference type="SUPFAM" id="SSF55874">
    <property type="entry name" value="ATPase domain of HSP90 chaperone/DNA topoisomerase II/histidine kinase"/>
    <property type="match status" value="1"/>
</dbReference>
<organism evidence="15 16">
    <name type="scientific">Paenibacillus residui</name>
    <dbReference type="NCBI Taxonomy" id="629724"/>
    <lineage>
        <taxon>Bacteria</taxon>
        <taxon>Bacillati</taxon>
        <taxon>Bacillota</taxon>
        <taxon>Bacilli</taxon>
        <taxon>Bacillales</taxon>
        <taxon>Paenibacillaceae</taxon>
        <taxon>Paenibacillus</taxon>
    </lineage>
</organism>
<evidence type="ECO:0000313" key="16">
    <source>
        <dbReference type="Proteomes" id="UP001597120"/>
    </source>
</evidence>
<comment type="catalytic activity">
    <reaction evidence="1">
        <text>ATP + protein L-histidine = ADP + protein N-phospho-L-histidine.</text>
        <dbReference type="EC" id="2.7.13.3"/>
    </reaction>
</comment>
<dbReference type="InterPro" id="IPR036890">
    <property type="entry name" value="HATPase_C_sf"/>
</dbReference>
<keyword evidence="5" id="KW-0597">Phosphoprotein</keyword>
<comment type="subcellular location">
    <subcellularLocation>
        <location evidence="2">Cell membrane</location>
        <topology evidence="2">Multi-pass membrane protein</topology>
    </subcellularLocation>
</comment>
<dbReference type="PRINTS" id="PR00344">
    <property type="entry name" value="BCTRLSENSOR"/>
</dbReference>
<keyword evidence="11 12" id="KW-0472">Membrane</keyword>
<evidence type="ECO:0000256" key="12">
    <source>
        <dbReference type="SAM" id="Phobius"/>
    </source>
</evidence>
<feature type="domain" description="Histidine kinase" evidence="13">
    <location>
        <begin position="254"/>
        <end position="467"/>
    </location>
</feature>
<protein>
    <recommendedName>
        <fullName evidence="3">histidine kinase</fullName>
        <ecNumber evidence="3">2.7.13.3</ecNumber>
    </recommendedName>
</protein>
<sequence>MEGTSELKTIRGRMMLGYGIVILGVVLILGVLFVGTVRQYYYGSATQALSERAAVSARFYGQYLDEYSLGDQSRYIFENEITEDFTRVEVIDLYGNLVIDSYGLPPGKKTPTPDIQAALKGSAETWMGIDPDTKERILALSQPLMQDSRMIGILRYTTSIKRVDEVLNKITGAAIGVGLAVVCLSLLVSWLMARRIVSPIGELTTVAKYMAGGDFSRKAEKRYDDEVGHLADTLNYMAEEIVRNEKLKNEFISSVSHELRTPLTSIKGWSETLLSGGLEEKEETKLGLGVITKETDRLIGLVEDLLDFSKLQSGGMGIRCELVDINRLVEEIGEQFIASGNRHKLNIEVELGEGPLELTADRNRLKQVMVNLLDNAIKFTPEGGTIRLTTAREEEEVRIQVEDTGEGIQAENIKRVTEKFFKGTTRYPGSGLGLSICKEIVQLHKGRMGISSVFGQGTIVTIWLPLH</sequence>
<dbReference type="Pfam" id="PF00672">
    <property type="entry name" value="HAMP"/>
    <property type="match status" value="1"/>
</dbReference>
<evidence type="ECO:0000313" key="15">
    <source>
        <dbReference type="EMBL" id="MFD0870630.1"/>
    </source>
</evidence>
<proteinExistence type="predicted"/>
<feature type="domain" description="HAMP" evidence="14">
    <location>
        <begin position="194"/>
        <end position="246"/>
    </location>
</feature>
<evidence type="ECO:0000256" key="5">
    <source>
        <dbReference type="ARBA" id="ARBA00022553"/>
    </source>
</evidence>
<keyword evidence="8 15" id="KW-0418">Kinase</keyword>
<evidence type="ECO:0000256" key="7">
    <source>
        <dbReference type="ARBA" id="ARBA00022741"/>
    </source>
</evidence>
<dbReference type="InterPro" id="IPR003660">
    <property type="entry name" value="HAMP_dom"/>
</dbReference>
<feature type="transmembrane region" description="Helical" evidence="12">
    <location>
        <begin position="15"/>
        <end position="34"/>
    </location>
</feature>
<dbReference type="InterPro" id="IPR050736">
    <property type="entry name" value="Sensor_HK_Regulatory"/>
</dbReference>
<keyword evidence="6" id="KW-0808">Transferase</keyword>
<dbReference type="Gene3D" id="1.10.8.500">
    <property type="entry name" value="HAMP domain in histidine kinase"/>
    <property type="match status" value="1"/>
</dbReference>
<evidence type="ECO:0000256" key="10">
    <source>
        <dbReference type="ARBA" id="ARBA00023012"/>
    </source>
</evidence>
<accession>A0ABW3DAV5</accession>
<dbReference type="Proteomes" id="UP001597120">
    <property type="component" value="Unassembled WGS sequence"/>
</dbReference>
<evidence type="ECO:0000256" key="4">
    <source>
        <dbReference type="ARBA" id="ARBA00022475"/>
    </source>
</evidence>
<dbReference type="InterPro" id="IPR005467">
    <property type="entry name" value="His_kinase_dom"/>
</dbReference>